<feature type="domain" description="NAD(P)-binding" evidence="1">
    <location>
        <begin position="31"/>
        <end position="218"/>
    </location>
</feature>
<dbReference type="InterPro" id="IPR016040">
    <property type="entry name" value="NAD(P)-bd_dom"/>
</dbReference>
<dbReference type="PANTHER" id="PTHR15020:SF11">
    <property type="entry name" value="OS06G0360300 PROTEIN"/>
    <property type="match status" value="1"/>
</dbReference>
<reference evidence="2 3" key="1">
    <citation type="submission" date="2016-11" db="EMBL/GenBank/DDBJ databases">
        <title>Trade-off between light-utilization and light-protection in marine flavobacteria.</title>
        <authorList>
            <person name="Kumagai Y."/>
        </authorList>
    </citation>
    <scope>NUCLEOTIDE SEQUENCE [LARGE SCALE GENOMIC DNA]</scope>
    <source>
        <strain evidence="2 3">NBRC 107125</strain>
    </source>
</reference>
<dbReference type="AlphaFoldDB" id="A0A1X9NBX6"/>
<dbReference type="Gene3D" id="3.40.50.720">
    <property type="entry name" value="NAD(P)-binding Rossmann-like Domain"/>
    <property type="match status" value="1"/>
</dbReference>
<dbReference type="KEGG" id="osg:BST96_04330"/>
<dbReference type="EMBL" id="CP019343">
    <property type="protein sequence ID" value="ARN73405.1"/>
    <property type="molecule type" value="Genomic_DNA"/>
</dbReference>
<dbReference type="PANTHER" id="PTHR15020">
    <property type="entry name" value="FLAVIN REDUCTASE-RELATED"/>
    <property type="match status" value="1"/>
</dbReference>
<protein>
    <recommendedName>
        <fullName evidence="1">NAD(P)-binding domain-containing protein</fullName>
    </recommendedName>
</protein>
<sequence length="255" mass="27473">MIRLIYTTFFLWLLTTGNAIASDKGLVLVAGATGGTGKLVVEQLLQQGYSVRAMVRSIEKGKKVLGNDIELVKADVTQKETLAAAVNGTDYIISTIGTPIGAEGTNNPENVDYLGVVALIDTAKAAQSKKFILVTSGGTTWWTHPLNWFGDGVLTWKHKSELHLRASGLNHVILRPAGGLTDEPLNTKKIKFTQSDGIPSTISRADVAAVAVAALTHPESDNKTFEIQDDEEGQLSSEVNWQSTFEAMTIDSDNF</sequence>
<keyword evidence="3" id="KW-1185">Reference proteome</keyword>
<name>A0A1X9NBX6_9GAMM</name>
<accession>A0A1X9NBX6</accession>
<evidence type="ECO:0000259" key="1">
    <source>
        <dbReference type="Pfam" id="PF13460"/>
    </source>
</evidence>
<gene>
    <name evidence="2" type="ORF">BST96_04330</name>
</gene>
<dbReference type="CDD" id="cd05243">
    <property type="entry name" value="SDR_a5"/>
    <property type="match status" value="1"/>
</dbReference>
<dbReference type="Proteomes" id="UP000193450">
    <property type="component" value="Chromosome"/>
</dbReference>
<dbReference type="InterPro" id="IPR036291">
    <property type="entry name" value="NAD(P)-bd_dom_sf"/>
</dbReference>
<dbReference type="Pfam" id="PF13460">
    <property type="entry name" value="NAD_binding_10"/>
    <property type="match status" value="1"/>
</dbReference>
<organism evidence="2 3">
    <name type="scientific">Oceanicoccus sagamiensis</name>
    <dbReference type="NCBI Taxonomy" id="716816"/>
    <lineage>
        <taxon>Bacteria</taxon>
        <taxon>Pseudomonadati</taxon>
        <taxon>Pseudomonadota</taxon>
        <taxon>Gammaproteobacteria</taxon>
        <taxon>Cellvibrionales</taxon>
        <taxon>Spongiibacteraceae</taxon>
        <taxon>Oceanicoccus</taxon>
    </lineage>
</organism>
<dbReference type="RefSeq" id="WP_169713906.1">
    <property type="nucleotide sequence ID" value="NZ_CP019343.1"/>
</dbReference>
<dbReference type="SUPFAM" id="SSF51735">
    <property type="entry name" value="NAD(P)-binding Rossmann-fold domains"/>
    <property type="match status" value="1"/>
</dbReference>
<evidence type="ECO:0000313" key="3">
    <source>
        <dbReference type="Proteomes" id="UP000193450"/>
    </source>
</evidence>
<evidence type="ECO:0000313" key="2">
    <source>
        <dbReference type="EMBL" id="ARN73405.1"/>
    </source>
</evidence>
<proteinExistence type="predicted"/>
<dbReference type="STRING" id="716816.BST96_04330"/>